<dbReference type="AlphaFoldDB" id="A0A370BKA8"/>
<accession>A0A370BKA8</accession>
<name>A0A370BKA8_ASPNG</name>
<reference evidence="1 2" key="1">
    <citation type="submission" date="2018-07" db="EMBL/GenBank/DDBJ databases">
        <title>Section-level genome sequencing of Aspergillus section Nigri to investigate inter- and intra-species variation.</title>
        <authorList>
            <consortium name="DOE Joint Genome Institute"/>
            <person name="Vesth T.C."/>
            <person name="Nybo J.L."/>
            <person name="Theobald S."/>
            <person name="Frisvad J.C."/>
            <person name="Larsen T.O."/>
            <person name="Nielsen K.F."/>
            <person name="Hoof J.B."/>
            <person name="Brandl J."/>
            <person name="Salamov A."/>
            <person name="Riley R."/>
            <person name="Gladden J.M."/>
            <person name="Phatale P."/>
            <person name="Nielsen M.T."/>
            <person name="Lyhne E.K."/>
            <person name="Kogle M.E."/>
            <person name="Strasser K."/>
            <person name="McDonnell E."/>
            <person name="Barry K."/>
            <person name="Clum A."/>
            <person name="Chen C."/>
            <person name="Nolan M."/>
            <person name="Sandor L."/>
            <person name="Kuo A."/>
            <person name="Lipzen A."/>
            <person name="Hainaut M."/>
            <person name="Drula E."/>
            <person name="Tsang A."/>
            <person name="Magnuson J.K."/>
            <person name="Henrissat B."/>
            <person name="Wiebenga A."/>
            <person name="Simmons B.A."/>
            <person name="Makela M.R."/>
            <person name="De vries R.P."/>
            <person name="Grigoriev I.V."/>
            <person name="Mortensen U.H."/>
            <person name="Baker S.E."/>
            <person name="Andersen M.R."/>
        </authorList>
    </citation>
    <scope>NUCLEOTIDE SEQUENCE [LARGE SCALE GENOMIC DNA]</scope>
    <source>
        <strain evidence="1 2">ATCC 13496</strain>
    </source>
</reference>
<organism evidence="1 2">
    <name type="scientific">Aspergillus niger ATCC 13496</name>
    <dbReference type="NCBI Taxonomy" id="1353008"/>
    <lineage>
        <taxon>Eukaryota</taxon>
        <taxon>Fungi</taxon>
        <taxon>Dikarya</taxon>
        <taxon>Ascomycota</taxon>
        <taxon>Pezizomycotina</taxon>
        <taxon>Eurotiomycetes</taxon>
        <taxon>Eurotiomycetidae</taxon>
        <taxon>Eurotiales</taxon>
        <taxon>Aspergillaceae</taxon>
        <taxon>Aspergillus</taxon>
        <taxon>Aspergillus subgen. Circumdati</taxon>
    </lineage>
</organism>
<protein>
    <submittedName>
        <fullName evidence="1">Uncharacterized protein</fullName>
    </submittedName>
</protein>
<evidence type="ECO:0000313" key="2">
    <source>
        <dbReference type="Proteomes" id="UP000253845"/>
    </source>
</evidence>
<dbReference type="EMBL" id="KZ851943">
    <property type="protein sequence ID" value="RDH15996.1"/>
    <property type="molecule type" value="Genomic_DNA"/>
</dbReference>
<gene>
    <name evidence="1" type="ORF">M747DRAFT_318251</name>
</gene>
<dbReference type="Proteomes" id="UP000253845">
    <property type="component" value="Unassembled WGS sequence"/>
</dbReference>
<sequence>MVFETKFQSIASTTNLALENTKQPLAINAANAGYSLTIIIGNTGHRSKFRSLSNFFRCKCLKLLGQLELEPCFANTGTGEAIHCSLQKFDPSKVAGIDICTELCSTMPWSGLALWLLGLAPTSSFARRFVVQPARPPRCLLFSSSSSEAVGEFDPAIENEKSVGWITTNLLQNPWGSKHVYTGKAEAESFHASTNCAAIIRNRSLLMVFHQWTGCIFHTLKGQGLVASGIAVPDDSKPLSASLSQFIRPMQVLPVEPGMFVLVGMYHTMKRISQGQFPVLLFFGALAVLQRLECVYLNITVSFEADARDSISPNSYQRKQVEPSKQQSAAADDILLYSAEARSYKGPIGVRSSMLSPSGQPTTIGCRRWHSSSSAPDYDDTVLGLVIPKVPRRFCCEFFLVVEPVTD</sequence>
<dbReference type="VEuPathDB" id="FungiDB:M747DRAFT_318251"/>
<evidence type="ECO:0000313" key="1">
    <source>
        <dbReference type="EMBL" id="RDH15996.1"/>
    </source>
</evidence>
<proteinExistence type="predicted"/>